<reference evidence="2 3" key="1">
    <citation type="submission" date="2018-05" db="EMBL/GenBank/DDBJ databases">
        <title>Genomic Encyclopedia of Type Strains, Phase IV (KMG-IV): sequencing the most valuable type-strain genomes for metagenomic binning, comparative biology and taxonomic classification.</title>
        <authorList>
            <person name="Goeker M."/>
        </authorList>
    </citation>
    <scope>NUCLEOTIDE SEQUENCE [LARGE SCALE GENOMIC DNA]</scope>
    <source>
        <strain evidence="2 3">DSM 22440</strain>
    </source>
</reference>
<protein>
    <submittedName>
        <fullName evidence="2">Uncharacterized protein</fullName>
    </submittedName>
</protein>
<dbReference type="RefSeq" id="WP_110252241.1">
    <property type="nucleotide sequence ID" value="NZ_QJJR01000021.1"/>
</dbReference>
<accession>A0A2V3VWP2</accession>
<keyword evidence="1" id="KW-0732">Signal</keyword>
<name>A0A2V3VWP2_9BACI</name>
<keyword evidence="3" id="KW-1185">Reference proteome</keyword>
<dbReference type="OrthoDB" id="1912519at2"/>
<sequence>MRRKKKSVALLMQLMLLSWIVLGCDVSAQGNVDFFTETSSIDLSEETVNQVSLGDSEVKVEVAFGQPEKIVEADNAQSKQYIYDGIVVTINEGYVRRYVIDDTYPTGQGVRVGDHKTSVINNYGEHYYERIETGAEIIGYFDKRNQINVEFAFNADQLIGVTTSQYDR</sequence>
<evidence type="ECO:0000256" key="1">
    <source>
        <dbReference type="SAM" id="SignalP"/>
    </source>
</evidence>
<dbReference type="PROSITE" id="PS51257">
    <property type="entry name" value="PROKAR_LIPOPROTEIN"/>
    <property type="match status" value="1"/>
</dbReference>
<evidence type="ECO:0000313" key="3">
    <source>
        <dbReference type="Proteomes" id="UP000247922"/>
    </source>
</evidence>
<organism evidence="2 3">
    <name type="scientific">Streptohalobacillus salinus</name>
    <dbReference type="NCBI Taxonomy" id="621096"/>
    <lineage>
        <taxon>Bacteria</taxon>
        <taxon>Bacillati</taxon>
        <taxon>Bacillota</taxon>
        <taxon>Bacilli</taxon>
        <taxon>Bacillales</taxon>
        <taxon>Bacillaceae</taxon>
        <taxon>Streptohalobacillus</taxon>
    </lineage>
</organism>
<proteinExistence type="predicted"/>
<evidence type="ECO:0000313" key="2">
    <source>
        <dbReference type="EMBL" id="PXW86387.1"/>
    </source>
</evidence>
<comment type="caution">
    <text evidence="2">The sequence shown here is derived from an EMBL/GenBank/DDBJ whole genome shotgun (WGS) entry which is preliminary data.</text>
</comment>
<feature type="signal peptide" evidence="1">
    <location>
        <begin position="1"/>
        <end position="23"/>
    </location>
</feature>
<dbReference type="EMBL" id="QJJR01000021">
    <property type="protein sequence ID" value="PXW86387.1"/>
    <property type="molecule type" value="Genomic_DNA"/>
</dbReference>
<gene>
    <name evidence="2" type="ORF">DES38_1215</name>
</gene>
<dbReference type="AlphaFoldDB" id="A0A2V3VWP2"/>
<feature type="chain" id="PRO_5039321559" evidence="1">
    <location>
        <begin position="24"/>
        <end position="168"/>
    </location>
</feature>
<dbReference type="Proteomes" id="UP000247922">
    <property type="component" value="Unassembled WGS sequence"/>
</dbReference>